<dbReference type="AlphaFoldDB" id="A0A1R1F123"/>
<evidence type="ECO:0008006" key="4">
    <source>
        <dbReference type="Google" id="ProtNLM"/>
    </source>
</evidence>
<comment type="caution">
    <text evidence="2">The sequence shown here is derived from an EMBL/GenBank/DDBJ whole genome shotgun (WGS) entry which is preliminary data.</text>
</comment>
<protein>
    <recommendedName>
        <fullName evidence="4">DUF5590 domain-containing protein</fullName>
    </recommendedName>
</protein>
<reference evidence="2 3" key="1">
    <citation type="submission" date="2016-11" db="EMBL/GenBank/DDBJ databases">
        <title>Paenibacillus species isolates.</title>
        <authorList>
            <person name="Beno S.M."/>
        </authorList>
    </citation>
    <scope>NUCLEOTIDE SEQUENCE [LARGE SCALE GENOMIC DNA]</scope>
    <source>
        <strain evidence="2 3">FSL R5-0378</strain>
    </source>
</reference>
<evidence type="ECO:0000256" key="1">
    <source>
        <dbReference type="SAM" id="SignalP"/>
    </source>
</evidence>
<feature type="chain" id="PRO_5039023934" description="DUF5590 domain-containing protein" evidence="1">
    <location>
        <begin position="21"/>
        <end position="168"/>
    </location>
</feature>
<evidence type="ECO:0000313" key="2">
    <source>
        <dbReference type="EMBL" id="OMF57740.1"/>
    </source>
</evidence>
<accession>A0A1R1F123</accession>
<dbReference type="PROSITE" id="PS51257">
    <property type="entry name" value="PROKAR_LIPOPROTEIN"/>
    <property type="match status" value="1"/>
</dbReference>
<dbReference type="EMBL" id="MRTP01000001">
    <property type="protein sequence ID" value="OMF57740.1"/>
    <property type="molecule type" value="Genomic_DNA"/>
</dbReference>
<proteinExistence type="predicted"/>
<name>A0A1R1F123_9BACL</name>
<gene>
    <name evidence="2" type="ORF">BK138_03875</name>
</gene>
<dbReference type="Proteomes" id="UP000187172">
    <property type="component" value="Unassembled WGS sequence"/>
</dbReference>
<evidence type="ECO:0000313" key="3">
    <source>
        <dbReference type="Proteomes" id="UP000187172"/>
    </source>
</evidence>
<keyword evidence="1" id="KW-0732">Signal</keyword>
<organism evidence="2 3">
    <name type="scientific">Paenibacillus rhizosphaerae</name>
    <dbReference type="NCBI Taxonomy" id="297318"/>
    <lineage>
        <taxon>Bacteria</taxon>
        <taxon>Bacillati</taxon>
        <taxon>Bacillota</taxon>
        <taxon>Bacilli</taxon>
        <taxon>Bacillales</taxon>
        <taxon>Paenibacillaceae</taxon>
        <taxon>Paenibacillus</taxon>
    </lineage>
</organism>
<feature type="signal peptide" evidence="1">
    <location>
        <begin position="1"/>
        <end position="20"/>
    </location>
</feature>
<keyword evidence="3" id="KW-1185">Reference proteome</keyword>
<sequence length="168" mass="19267">MKIRCIILLCFLLITGCSNSPSTIEEAMNKSNKPYDDILKTFDTDNKHTVLFYSNDNQYNVGLLKHNRQSWTWIVGTYTDIHPDQDIDWSYCNLNQLSPMFVGTVNNKDIRSVAVETRKVKTEAQLIHSSNGTVYWYVLVDEPQNPPMRFTGYNAQGQVVYDTGSLDD</sequence>